<dbReference type="InterPro" id="IPR022107">
    <property type="entry name" value="DNA_pol_III_gamma/tau_C"/>
</dbReference>
<evidence type="ECO:0000259" key="1">
    <source>
        <dbReference type="Pfam" id="PF12362"/>
    </source>
</evidence>
<dbReference type="Proteomes" id="UP001595536">
    <property type="component" value="Unassembled WGS sequence"/>
</dbReference>
<keyword evidence="2" id="KW-0548">Nucleotidyltransferase</keyword>
<reference evidence="3" key="1">
    <citation type="journal article" date="2019" name="Int. J. Syst. Evol. Microbiol.">
        <title>The Global Catalogue of Microorganisms (GCM) 10K type strain sequencing project: providing services to taxonomists for standard genome sequencing and annotation.</title>
        <authorList>
            <consortium name="The Broad Institute Genomics Platform"/>
            <consortium name="The Broad Institute Genome Sequencing Center for Infectious Disease"/>
            <person name="Wu L."/>
            <person name="Ma J."/>
        </authorList>
    </citation>
    <scope>NUCLEOTIDE SEQUENCE [LARGE SCALE GENOMIC DNA]</scope>
    <source>
        <strain evidence="3">CCM 7941</strain>
    </source>
</reference>
<comment type="caution">
    <text evidence="2">The sequence shown here is derived from an EMBL/GenBank/DDBJ whole genome shotgun (WGS) entry which is preliminary data.</text>
</comment>
<dbReference type="GO" id="GO:0003887">
    <property type="term" value="F:DNA-directed DNA polymerase activity"/>
    <property type="evidence" value="ECO:0007669"/>
    <property type="project" value="UniProtKB-EC"/>
</dbReference>
<gene>
    <name evidence="2" type="ORF">ACFOEX_01355</name>
</gene>
<name>A0ABV7LAY6_9HYPH</name>
<feature type="non-terminal residue" evidence="2">
    <location>
        <position position="1"/>
    </location>
</feature>
<proteinExistence type="predicted"/>
<evidence type="ECO:0000313" key="2">
    <source>
        <dbReference type="EMBL" id="MFC3265007.1"/>
    </source>
</evidence>
<accession>A0ABV7LAY6</accession>
<keyword evidence="2" id="KW-0808">Transferase</keyword>
<organism evidence="2 3">
    <name type="scientific">Camelimonas abortus</name>
    <dbReference type="NCBI Taxonomy" id="1017184"/>
    <lineage>
        <taxon>Bacteria</taxon>
        <taxon>Pseudomonadati</taxon>
        <taxon>Pseudomonadota</taxon>
        <taxon>Alphaproteobacteria</taxon>
        <taxon>Hyphomicrobiales</taxon>
        <taxon>Chelatococcaceae</taxon>
        <taxon>Camelimonas</taxon>
    </lineage>
</organism>
<dbReference type="EMBL" id="JBHRUV010000006">
    <property type="protein sequence ID" value="MFC3265007.1"/>
    <property type="molecule type" value="Genomic_DNA"/>
</dbReference>
<feature type="domain" description="DNA polymerase III subunit gamma/ tau C-terminal" evidence="1">
    <location>
        <begin position="30"/>
        <end position="142"/>
    </location>
</feature>
<dbReference type="Pfam" id="PF12362">
    <property type="entry name" value="DUF3646"/>
    <property type="match status" value="1"/>
</dbReference>
<dbReference type="EC" id="2.7.7.7" evidence="2"/>
<sequence>AGAAMQLVSSQPAAALAPAAAGGAPQLRLARFEDLVALAGEKRDIALKVALERDVRLVRFEDGAIEFALAGGASRSLAAQLGARLLEWTGRRWVVAISSQRGEDTIAEKRDAARRERHQDAASHPLVRAALEVFPGAQIVDVTDVRPAGEETMQAGGDDDAGGFDD</sequence>
<evidence type="ECO:0000313" key="3">
    <source>
        <dbReference type="Proteomes" id="UP001595536"/>
    </source>
</evidence>
<keyword evidence="3" id="KW-1185">Reference proteome</keyword>
<protein>
    <submittedName>
        <fullName evidence="2">DNA polymerase III subunit gamma/tau</fullName>
        <ecNumber evidence="2">2.7.7.7</ecNumber>
    </submittedName>
</protein>